<organism evidence="2 3">
    <name type="scientific">Pisolithus microcarpus 441</name>
    <dbReference type="NCBI Taxonomy" id="765257"/>
    <lineage>
        <taxon>Eukaryota</taxon>
        <taxon>Fungi</taxon>
        <taxon>Dikarya</taxon>
        <taxon>Basidiomycota</taxon>
        <taxon>Agaricomycotina</taxon>
        <taxon>Agaricomycetes</taxon>
        <taxon>Agaricomycetidae</taxon>
        <taxon>Boletales</taxon>
        <taxon>Sclerodermatineae</taxon>
        <taxon>Pisolithaceae</taxon>
        <taxon>Pisolithus</taxon>
    </lineage>
</organism>
<sequence>MPGCGQGCVQGSSVWWSLSIDVVDLVLAYLLLLRTSRIKQWLSHGPRDDLDTGTRASCSLSRFCIKPS</sequence>
<keyword evidence="1" id="KW-1133">Transmembrane helix</keyword>
<evidence type="ECO:0000256" key="1">
    <source>
        <dbReference type="SAM" id="Phobius"/>
    </source>
</evidence>
<keyword evidence="1" id="KW-0812">Transmembrane</keyword>
<name>A0A0D0A5J6_9AGAM</name>
<evidence type="ECO:0000313" key="2">
    <source>
        <dbReference type="EMBL" id="KIK29687.1"/>
    </source>
</evidence>
<reference evidence="3" key="2">
    <citation type="submission" date="2015-01" db="EMBL/GenBank/DDBJ databases">
        <title>Evolutionary Origins and Diversification of the Mycorrhizal Mutualists.</title>
        <authorList>
            <consortium name="DOE Joint Genome Institute"/>
            <consortium name="Mycorrhizal Genomics Consortium"/>
            <person name="Kohler A."/>
            <person name="Kuo A."/>
            <person name="Nagy L.G."/>
            <person name="Floudas D."/>
            <person name="Copeland A."/>
            <person name="Barry K.W."/>
            <person name="Cichocki N."/>
            <person name="Veneault-Fourrey C."/>
            <person name="LaButti K."/>
            <person name="Lindquist E.A."/>
            <person name="Lipzen A."/>
            <person name="Lundell T."/>
            <person name="Morin E."/>
            <person name="Murat C."/>
            <person name="Riley R."/>
            <person name="Ohm R."/>
            <person name="Sun H."/>
            <person name="Tunlid A."/>
            <person name="Henrissat B."/>
            <person name="Grigoriev I.V."/>
            <person name="Hibbett D.S."/>
            <person name="Martin F."/>
        </authorList>
    </citation>
    <scope>NUCLEOTIDE SEQUENCE [LARGE SCALE GENOMIC DNA]</scope>
    <source>
        <strain evidence="3">441</strain>
    </source>
</reference>
<dbReference type="Proteomes" id="UP000054018">
    <property type="component" value="Unassembled WGS sequence"/>
</dbReference>
<evidence type="ECO:0000313" key="3">
    <source>
        <dbReference type="Proteomes" id="UP000054018"/>
    </source>
</evidence>
<feature type="transmembrane region" description="Helical" evidence="1">
    <location>
        <begin position="14"/>
        <end position="33"/>
    </location>
</feature>
<reference evidence="2 3" key="1">
    <citation type="submission" date="2014-04" db="EMBL/GenBank/DDBJ databases">
        <authorList>
            <consortium name="DOE Joint Genome Institute"/>
            <person name="Kuo A."/>
            <person name="Kohler A."/>
            <person name="Costa M.D."/>
            <person name="Nagy L.G."/>
            <person name="Floudas D."/>
            <person name="Copeland A."/>
            <person name="Barry K.W."/>
            <person name="Cichocki N."/>
            <person name="Veneault-Fourrey C."/>
            <person name="LaButti K."/>
            <person name="Lindquist E.A."/>
            <person name="Lipzen A."/>
            <person name="Lundell T."/>
            <person name="Morin E."/>
            <person name="Murat C."/>
            <person name="Sun H."/>
            <person name="Tunlid A."/>
            <person name="Henrissat B."/>
            <person name="Grigoriev I.V."/>
            <person name="Hibbett D.S."/>
            <person name="Martin F."/>
            <person name="Nordberg H.P."/>
            <person name="Cantor M.N."/>
            <person name="Hua S.X."/>
        </authorList>
    </citation>
    <scope>NUCLEOTIDE SEQUENCE [LARGE SCALE GENOMIC DNA]</scope>
    <source>
        <strain evidence="2 3">441</strain>
    </source>
</reference>
<dbReference type="HOGENOM" id="CLU_2794908_0_0_1"/>
<gene>
    <name evidence="2" type="ORF">PISMIDRAFT_671627</name>
</gene>
<keyword evidence="1" id="KW-0472">Membrane</keyword>
<dbReference type="AlphaFoldDB" id="A0A0D0A5J6"/>
<dbReference type="EMBL" id="KN833688">
    <property type="protein sequence ID" value="KIK29687.1"/>
    <property type="molecule type" value="Genomic_DNA"/>
</dbReference>
<protein>
    <submittedName>
        <fullName evidence="2">Uncharacterized protein</fullName>
    </submittedName>
</protein>
<keyword evidence="3" id="KW-1185">Reference proteome</keyword>
<accession>A0A0D0A5J6</accession>
<proteinExistence type="predicted"/>